<protein>
    <submittedName>
        <fullName evidence="2">DUF4333 domain-containing protein</fullName>
    </submittedName>
</protein>
<reference evidence="3" key="1">
    <citation type="journal article" date="2019" name="Int. J. Syst. Evol. Microbiol.">
        <title>The Global Catalogue of Microorganisms (GCM) 10K type strain sequencing project: providing services to taxonomists for standard genome sequencing and annotation.</title>
        <authorList>
            <consortium name="The Broad Institute Genomics Platform"/>
            <consortium name="The Broad Institute Genome Sequencing Center for Infectious Disease"/>
            <person name="Wu L."/>
            <person name="Ma J."/>
        </authorList>
    </citation>
    <scope>NUCLEOTIDE SEQUENCE [LARGE SCALE GENOMIC DNA]</scope>
    <source>
        <strain evidence="3">JCM 31486</strain>
    </source>
</reference>
<evidence type="ECO:0000259" key="1">
    <source>
        <dbReference type="Pfam" id="PF14230"/>
    </source>
</evidence>
<feature type="non-terminal residue" evidence="2">
    <location>
        <position position="1"/>
    </location>
</feature>
<comment type="caution">
    <text evidence="2">The sequence shown here is derived from an EMBL/GenBank/DDBJ whole genome shotgun (WGS) entry which is preliminary data.</text>
</comment>
<keyword evidence="3" id="KW-1185">Reference proteome</keyword>
<gene>
    <name evidence="2" type="ORF">ACFQ1S_34260</name>
</gene>
<name>A0ABW3MM93_9PSEU</name>
<dbReference type="InterPro" id="IPR025637">
    <property type="entry name" value="DUF4333"/>
</dbReference>
<feature type="domain" description="DUF4333" evidence="1">
    <location>
        <begin position="61"/>
        <end position="123"/>
    </location>
</feature>
<dbReference type="Pfam" id="PF14230">
    <property type="entry name" value="DUF4333"/>
    <property type="match status" value="1"/>
</dbReference>
<sequence length="133" mass="14325">YNQGLRIEGYLAQAGYPTEVASAITRSPEVLEQSVNALCGSLIGFTEDGGPILGQVAESPSQNAERTAVQQGVVKILKDKYNEDATDVKCPADQEVKVGNKFECTLKVNGDARKVTITVKSEDKAEYEVSQSQ</sequence>
<dbReference type="Proteomes" id="UP001597045">
    <property type="component" value="Unassembled WGS sequence"/>
</dbReference>
<organism evidence="2 3">
    <name type="scientific">Kibdelosporangium lantanae</name>
    <dbReference type="NCBI Taxonomy" id="1497396"/>
    <lineage>
        <taxon>Bacteria</taxon>
        <taxon>Bacillati</taxon>
        <taxon>Actinomycetota</taxon>
        <taxon>Actinomycetes</taxon>
        <taxon>Pseudonocardiales</taxon>
        <taxon>Pseudonocardiaceae</taxon>
        <taxon>Kibdelosporangium</taxon>
    </lineage>
</organism>
<accession>A0ABW3MM93</accession>
<dbReference type="EMBL" id="JBHTIS010002696">
    <property type="protein sequence ID" value="MFD1050230.1"/>
    <property type="molecule type" value="Genomic_DNA"/>
</dbReference>
<proteinExistence type="predicted"/>
<evidence type="ECO:0000313" key="2">
    <source>
        <dbReference type="EMBL" id="MFD1050230.1"/>
    </source>
</evidence>
<evidence type="ECO:0000313" key="3">
    <source>
        <dbReference type="Proteomes" id="UP001597045"/>
    </source>
</evidence>